<dbReference type="KEGG" id="pnd:Pla175_50830"/>
<dbReference type="EMBL" id="CP036291">
    <property type="protein sequence ID" value="QDU91653.1"/>
    <property type="molecule type" value="Genomic_DNA"/>
</dbReference>
<dbReference type="GO" id="GO:0015093">
    <property type="term" value="F:ferrous iron transmembrane transporter activity"/>
    <property type="evidence" value="ECO:0007669"/>
    <property type="project" value="InterPro"/>
</dbReference>
<dbReference type="InterPro" id="IPR050860">
    <property type="entry name" value="FeoB_GTPase"/>
</dbReference>
<protein>
    <submittedName>
        <fullName evidence="3">Ferrous iron transport protein B</fullName>
    </submittedName>
</protein>
<feature type="transmembrane region" description="Helical" evidence="1">
    <location>
        <begin position="295"/>
        <end position="324"/>
    </location>
</feature>
<dbReference type="InterPro" id="IPR027417">
    <property type="entry name" value="P-loop_NTPase"/>
</dbReference>
<feature type="transmembrane region" description="Helical" evidence="1">
    <location>
        <begin position="244"/>
        <end position="265"/>
    </location>
</feature>
<dbReference type="CDD" id="cd01879">
    <property type="entry name" value="FeoB"/>
    <property type="match status" value="1"/>
</dbReference>
<gene>
    <name evidence="3" type="primary">feoB</name>
    <name evidence="3" type="ORF">Pla175_50830</name>
</gene>
<dbReference type="Pfam" id="PF02421">
    <property type="entry name" value="FeoB_N"/>
    <property type="match status" value="1"/>
</dbReference>
<keyword evidence="1" id="KW-1133">Transmembrane helix</keyword>
<accession>A0A518DJK0</accession>
<dbReference type="Gene3D" id="3.40.50.300">
    <property type="entry name" value="P-loop containing nucleotide triphosphate hydrolases"/>
    <property type="match status" value="1"/>
</dbReference>
<feature type="domain" description="FeoB-type G" evidence="2">
    <location>
        <begin position="19"/>
        <end position="186"/>
    </location>
</feature>
<proteinExistence type="predicted"/>
<dbReference type="GO" id="GO:0005886">
    <property type="term" value="C:plasma membrane"/>
    <property type="evidence" value="ECO:0007669"/>
    <property type="project" value="TreeGrafter"/>
</dbReference>
<dbReference type="PROSITE" id="PS51711">
    <property type="entry name" value="G_FEOB"/>
    <property type="match status" value="1"/>
</dbReference>
<evidence type="ECO:0000259" key="2">
    <source>
        <dbReference type="PROSITE" id="PS51711"/>
    </source>
</evidence>
<evidence type="ECO:0000313" key="3">
    <source>
        <dbReference type="EMBL" id="QDU91653.1"/>
    </source>
</evidence>
<dbReference type="InterPro" id="IPR006073">
    <property type="entry name" value="GTP-bd"/>
</dbReference>
<dbReference type="PANTHER" id="PTHR43185">
    <property type="entry name" value="FERROUS IRON TRANSPORT PROTEIN B"/>
    <property type="match status" value="1"/>
</dbReference>
<evidence type="ECO:0000313" key="4">
    <source>
        <dbReference type="Proteomes" id="UP000317429"/>
    </source>
</evidence>
<reference evidence="3 4" key="1">
    <citation type="submission" date="2019-02" db="EMBL/GenBank/DDBJ databases">
        <title>Deep-cultivation of Planctomycetes and their phenomic and genomic characterization uncovers novel biology.</title>
        <authorList>
            <person name="Wiegand S."/>
            <person name="Jogler M."/>
            <person name="Boedeker C."/>
            <person name="Pinto D."/>
            <person name="Vollmers J."/>
            <person name="Rivas-Marin E."/>
            <person name="Kohn T."/>
            <person name="Peeters S.H."/>
            <person name="Heuer A."/>
            <person name="Rast P."/>
            <person name="Oberbeckmann S."/>
            <person name="Bunk B."/>
            <person name="Jeske O."/>
            <person name="Meyerdierks A."/>
            <person name="Storesund J.E."/>
            <person name="Kallscheuer N."/>
            <person name="Luecker S."/>
            <person name="Lage O.M."/>
            <person name="Pohl T."/>
            <person name="Merkel B.J."/>
            <person name="Hornburger P."/>
            <person name="Mueller R.-W."/>
            <person name="Bruemmer F."/>
            <person name="Labrenz M."/>
            <person name="Spormann A.M."/>
            <person name="Op den Camp H."/>
            <person name="Overmann J."/>
            <person name="Amann R."/>
            <person name="Jetten M.S.M."/>
            <person name="Mascher T."/>
            <person name="Medema M.H."/>
            <person name="Devos D.P."/>
            <person name="Kaster A.-K."/>
            <person name="Ovreas L."/>
            <person name="Rohde M."/>
            <person name="Galperin M.Y."/>
            <person name="Jogler C."/>
        </authorList>
    </citation>
    <scope>NUCLEOTIDE SEQUENCE [LARGE SCALE GENOMIC DNA]</scope>
    <source>
        <strain evidence="3 4">Pla175</strain>
    </source>
</reference>
<keyword evidence="1" id="KW-0472">Membrane</keyword>
<feature type="transmembrane region" description="Helical" evidence="1">
    <location>
        <begin position="410"/>
        <end position="433"/>
    </location>
</feature>
<keyword evidence="1" id="KW-0812">Transmembrane</keyword>
<evidence type="ECO:0000256" key="1">
    <source>
        <dbReference type="SAM" id="Phobius"/>
    </source>
</evidence>
<dbReference type="GO" id="GO:0005525">
    <property type="term" value="F:GTP binding"/>
    <property type="evidence" value="ECO:0007669"/>
    <property type="project" value="InterPro"/>
</dbReference>
<dbReference type="InterPro" id="IPR011640">
    <property type="entry name" value="Fe2_transport_prot_B_C"/>
</dbReference>
<dbReference type="InterPro" id="IPR005225">
    <property type="entry name" value="Small_GTP-bd"/>
</dbReference>
<dbReference type="RefSeq" id="WP_145291814.1">
    <property type="nucleotide sequence ID" value="NZ_CP036291.1"/>
</dbReference>
<dbReference type="Pfam" id="PF07670">
    <property type="entry name" value="Gate"/>
    <property type="match status" value="2"/>
</dbReference>
<name>A0A518DJK0_9BACT</name>
<feature type="transmembrane region" description="Helical" evidence="1">
    <location>
        <begin position="471"/>
        <end position="490"/>
    </location>
</feature>
<dbReference type="InterPro" id="IPR030389">
    <property type="entry name" value="G_FEOB_dom"/>
</dbReference>
<feature type="transmembrane region" description="Helical" evidence="1">
    <location>
        <begin position="378"/>
        <end position="404"/>
    </location>
</feature>
<dbReference type="Proteomes" id="UP000317429">
    <property type="component" value="Chromosome"/>
</dbReference>
<feature type="transmembrane region" description="Helical" evidence="1">
    <location>
        <begin position="344"/>
        <end position="366"/>
    </location>
</feature>
<dbReference type="PANTHER" id="PTHR43185:SF1">
    <property type="entry name" value="FE(2+) TRANSPORTER FEOB"/>
    <property type="match status" value="1"/>
</dbReference>
<dbReference type="SUPFAM" id="SSF52540">
    <property type="entry name" value="P-loop containing nucleoside triphosphate hydrolases"/>
    <property type="match status" value="1"/>
</dbReference>
<dbReference type="NCBIfam" id="TIGR00231">
    <property type="entry name" value="small_GTP"/>
    <property type="match status" value="1"/>
</dbReference>
<dbReference type="OrthoDB" id="9809127at2"/>
<keyword evidence="4" id="KW-1185">Reference proteome</keyword>
<dbReference type="AlphaFoldDB" id="A0A518DJK0"/>
<dbReference type="InterPro" id="IPR011642">
    <property type="entry name" value="Gate_dom"/>
</dbReference>
<dbReference type="Pfam" id="PF07664">
    <property type="entry name" value="FeoB_C"/>
    <property type="match status" value="1"/>
</dbReference>
<dbReference type="PRINTS" id="PR00326">
    <property type="entry name" value="GTP1OBG"/>
</dbReference>
<organism evidence="3 4">
    <name type="scientific">Pirellulimonas nuda</name>
    <dbReference type="NCBI Taxonomy" id="2528009"/>
    <lineage>
        <taxon>Bacteria</taxon>
        <taxon>Pseudomonadati</taxon>
        <taxon>Planctomycetota</taxon>
        <taxon>Planctomycetia</taxon>
        <taxon>Pirellulales</taxon>
        <taxon>Lacipirellulaceae</taxon>
        <taxon>Pirellulimonas</taxon>
    </lineage>
</organism>
<sequence>MSTKPDPALTLPVVDQAALPCVALLGNPNAGKTSLFNRLTGLRAHTANFPGTTVEHRRARIELGGAPATLIDLPGVYSLEPSSPDEAVAVAVLRGEEARVPRPDALVVVVDSTNLERNLPLVSQALELGLPTIVALNLTDLADRLGVRIDLRKLSQELGCTLVAVSARTGSGIPELQSAITALLAERPVPVSAPHSCACTTCGGCGYTARFHWAEGVTRASVVETSPRAAAMTDALDTLFTHPVIGLGAFALVMTGFFVLVFWVAQFPMAWMDAAFAWAGGWTQQVMPPGVMQSFVADGVIGGVGGMLIFLPQICLLFFALALLEDSGYLSRASLVMDKLMRRVGLPGKAFVPMLSAHACAIPAIMASRVIEDRRDRLVTIMVLPLLTCSARVPVYALMVGLLFPGSPLTQAAVFAGCYALGAAAAFGMAWVFRKTILKGQPRPLVIELPNYRRPSLRDALLVTMDRAWAFIRNAGTTILLICLVMWALATFPRTPESELPSEVQAQVAQLRQQGDDPAAQALIGQAQLERSFAGAIGRFVQPVFDPLGFDWRMSIGVVSSFAAREAIVSSLSVLYGMGDDGADDQPSLLAKMRAARGPGGGPAFNVPTCLSLLVFYVLAMQCLPTQAVTWRETGTWTWPALQLAYMSVLAYVAAWGTHAAASALLGA</sequence>